<comment type="cofactor">
    <cofactor evidence="2">
        <name>Mg(2+)</name>
        <dbReference type="ChEBI" id="CHEBI:18420"/>
    </cofactor>
</comment>
<sequence>MIKVALTVEDARAGMMAIAPKIERYAQLIVRKGVNVEPDQEVVVMAPVECAKFARVLVRSAYEAGAGHVTVIWSDDEVSRLTYEHVETAYFEQTPEWQRVQLDGLAAAGACFIFIEGSDPEALKDIDPAKPATAAKAKNSQCVAFRRGLDFNVNPWCIAGAPVAAWARKVFPDIPDEVAVYRLWCAILAAARADGEDPESAWELHDATFEKNLRFLNDRHFDALRYTSENGTNLTVGLIDRHIWAGGRSETPEGHPFFPNIPTEEVFTSPDRLRADGIVYAALPLIHHGSKVEDFWLRFEEGRVVDFGARTGVETLKSILDTDEGARRLGEVALISKNTPIRESETLFYDTLYDENASCHLALGTGFPECYDGGYEMDMDELCARGVNASTVHVDFMIGSDDLTITGIQADGIELPVFVNGQWSWE</sequence>
<evidence type="ECO:0000256" key="9">
    <source>
        <dbReference type="ARBA" id="ARBA00023049"/>
    </source>
</evidence>
<comment type="cofactor">
    <cofactor evidence="1">
        <name>Co(2+)</name>
        <dbReference type="ChEBI" id="CHEBI:48828"/>
    </cofactor>
</comment>
<evidence type="ECO:0000313" key="10">
    <source>
        <dbReference type="EMBL" id="OUN89635.1"/>
    </source>
</evidence>
<evidence type="ECO:0000256" key="1">
    <source>
        <dbReference type="ARBA" id="ARBA00001941"/>
    </source>
</evidence>
<dbReference type="PRINTS" id="PR00919">
    <property type="entry name" value="THERMOPTASE"/>
</dbReference>
<name>A0A1Y3XVT3_9ACTN</name>
<evidence type="ECO:0000256" key="6">
    <source>
        <dbReference type="ARBA" id="ARBA00022670"/>
    </source>
</evidence>
<dbReference type="Gene3D" id="3.40.1830.10">
    <property type="entry name" value="Thermophilic metalloprotease (M29)"/>
    <property type="match status" value="1"/>
</dbReference>
<keyword evidence="8" id="KW-0378">Hydrolase</keyword>
<accession>A0A1Y3XVT3</accession>
<comment type="similarity">
    <text evidence="4">Belongs to the peptidase M29 family.</text>
</comment>
<dbReference type="RefSeq" id="WP_094334824.1">
    <property type="nucleotide sequence ID" value="NZ_NFIE01000002.1"/>
</dbReference>
<dbReference type="InterPro" id="IPR035097">
    <property type="entry name" value="M29_N-terminal"/>
</dbReference>
<dbReference type="Proteomes" id="UP000195781">
    <property type="component" value="Unassembled WGS sequence"/>
</dbReference>
<dbReference type="EMBL" id="NFIE01000002">
    <property type="protein sequence ID" value="OUN89635.1"/>
    <property type="molecule type" value="Genomic_DNA"/>
</dbReference>
<dbReference type="InterPro" id="IPR052170">
    <property type="entry name" value="M29_Exopeptidase"/>
</dbReference>
<evidence type="ECO:0000256" key="8">
    <source>
        <dbReference type="ARBA" id="ARBA00022801"/>
    </source>
</evidence>
<dbReference type="SUPFAM" id="SSF144052">
    <property type="entry name" value="Thermophilic metalloprotease-like"/>
    <property type="match status" value="1"/>
</dbReference>
<dbReference type="GO" id="GO:0046872">
    <property type="term" value="F:metal ion binding"/>
    <property type="evidence" value="ECO:0007669"/>
    <property type="project" value="UniProtKB-KW"/>
</dbReference>
<keyword evidence="5 10" id="KW-0031">Aminopeptidase</keyword>
<dbReference type="OrthoDB" id="9803993at2"/>
<keyword evidence="9" id="KW-0482">Metalloprotease</keyword>
<proteinExistence type="inferred from homology"/>
<evidence type="ECO:0000256" key="5">
    <source>
        <dbReference type="ARBA" id="ARBA00022438"/>
    </source>
</evidence>
<gene>
    <name evidence="10" type="ORF">B5G02_00965</name>
</gene>
<dbReference type="GO" id="GO:0008237">
    <property type="term" value="F:metallopeptidase activity"/>
    <property type="evidence" value="ECO:0007669"/>
    <property type="project" value="UniProtKB-KW"/>
</dbReference>
<dbReference type="GO" id="GO:0004177">
    <property type="term" value="F:aminopeptidase activity"/>
    <property type="evidence" value="ECO:0007669"/>
    <property type="project" value="UniProtKB-KW"/>
</dbReference>
<keyword evidence="11" id="KW-1185">Reference proteome</keyword>
<dbReference type="GO" id="GO:0006508">
    <property type="term" value="P:proteolysis"/>
    <property type="evidence" value="ECO:0007669"/>
    <property type="project" value="UniProtKB-KW"/>
</dbReference>
<comment type="cofactor">
    <cofactor evidence="3">
        <name>Zn(2+)</name>
        <dbReference type="ChEBI" id="CHEBI:29105"/>
    </cofactor>
</comment>
<organism evidence="10 11">
    <name type="scientific">[Collinsella] massiliensis</name>
    <dbReference type="NCBI Taxonomy" id="1232426"/>
    <lineage>
        <taxon>Bacteria</taxon>
        <taxon>Bacillati</taxon>
        <taxon>Actinomycetota</taxon>
        <taxon>Coriobacteriia</taxon>
        <taxon>Coriobacteriales</taxon>
        <taxon>Coriobacteriaceae</taxon>
        <taxon>Enorma</taxon>
    </lineage>
</organism>
<evidence type="ECO:0000313" key="11">
    <source>
        <dbReference type="Proteomes" id="UP000195781"/>
    </source>
</evidence>
<dbReference type="PANTHER" id="PTHR34448">
    <property type="entry name" value="AMINOPEPTIDASE"/>
    <property type="match status" value="1"/>
</dbReference>
<evidence type="ECO:0000256" key="3">
    <source>
        <dbReference type="ARBA" id="ARBA00001947"/>
    </source>
</evidence>
<reference evidence="11" key="1">
    <citation type="submission" date="2017-04" db="EMBL/GenBank/DDBJ databases">
        <title>Function of individual gut microbiota members based on whole genome sequencing of pure cultures obtained from chicken caecum.</title>
        <authorList>
            <person name="Medvecky M."/>
            <person name="Cejkova D."/>
            <person name="Polansky O."/>
            <person name="Karasova D."/>
            <person name="Kubasova T."/>
            <person name="Cizek A."/>
            <person name="Rychlik I."/>
        </authorList>
    </citation>
    <scope>NUCLEOTIDE SEQUENCE [LARGE SCALE GENOMIC DNA]</scope>
    <source>
        <strain evidence="11">An5</strain>
    </source>
</reference>
<protein>
    <submittedName>
        <fullName evidence="10">Aminopeptidase</fullName>
    </submittedName>
</protein>
<evidence type="ECO:0000256" key="7">
    <source>
        <dbReference type="ARBA" id="ARBA00022723"/>
    </source>
</evidence>
<evidence type="ECO:0000256" key="2">
    <source>
        <dbReference type="ARBA" id="ARBA00001946"/>
    </source>
</evidence>
<dbReference type="InterPro" id="IPR000787">
    <property type="entry name" value="Peptidase_M29"/>
</dbReference>
<dbReference type="PANTHER" id="PTHR34448:SF3">
    <property type="entry name" value="AMINOPEPTIDASE AMPS"/>
    <property type="match status" value="1"/>
</dbReference>
<comment type="caution">
    <text evidence="10">The sequence shown here is derived from an EMBL/GenBank/DDBJ whole genome shotgun (WGS) entry which is preliminary data.</text>
</comment>
<dbReference type="Pfam" id="PF02073">
    <property type="entry name" value="Peptidase_M29"/>
    <property type="match status" value="1"/>
</dbReference>
<dbReference type="AlphaFoldDB" id="A0A1Y3XVT3"/>
<evidence type="ECO:0000256" key="4">
    <source>
        <dbReference type="ARBA" id="ARBA00008236"/>
    </source>
</evidence>
<keyword evidence="7" id="KW-0479">Metal-binding</keyword>
<keyword evidence="6" id="KW-0645">Protease</keyword>